<dbReference type="CDD" id="cd03884">
    <property type="entry name" value="M20_bAS"/>
    <property type="match status" value="1"/>
</dbReference>
<feature type="binding site" evidence="3">
    <location>
        <position position="91"/>
    </location>
    <ligand>
        <name>Zn(2+)</name>
        <dbReference type="ChEBI" id="CHEBI:29105"/>
        <label>2</label>
    </ligand>
</feature>
<feature type="domain" description="Peptidase M20 dimerisation" evidence="4">
    <location>
        <begin position="231"/>
        <end position="331"/>
    </location>
</feature>
<comment type="similarity">
    <text evidence="1">Belongs to the peptidase M20 family.</text>
</comment>
<dbReference type="NCBIfam" id="TIGR01879">
    <property type="entry name" value="hydantase"/>
    <property type="match status" value="1"/>
</dbReference>
<dbReference type="PIRSF" id="PIRSF001235">
    <property type="entry name" value="Amidase_carbamoylase"/>
    <property type="match status" value="1"/>
</dbReference>
<evidence type="ECO:0000313" key="5">
    <source>
        <dbReference type="EMBL" id="HIU00284.1"/>
    </source>
</evidence>
<dbReference type="InterPro" id="IPR036264">
    <property type="entry name" value="Bact_exopeptidase_dim_dom"/>
</dbReference>
<dbReference type="GO" id="GO:0046872">
    <property type="term" value="F:metal ion binding"/>
    <property type="evidence" value="ECO:0007669"/>
    <property type="project" value="UniProtKB-KW"/>
</dbReference>
<dbReference type="PANTHER" id="PTHR32494">
    <property type="entry name" value="ALLANTOATE DEIMINASE-RELATED"/>
    <property type="match status" value="1"/>
</dbReference>
<evidence type="ECO:0000256" key="1">
    <source>
        <dbReference type="ARBA" id="ARBA00006153"/>
    </source>
</evidence>
<dbReference type="Proteomes" id="UP000824159">
    <property type="component" value="Unassembled WGS sequence"/>
</dbReference>
<proteinExistence type="inferred from homology"/>
<organism evidence="5 6">
    <name type="scientific">Candidatus Allocopromorpha excrementavium</name>
    <dbReference type="NCBI Taxonomy" id="2840741"/>
    <lineage>
        <taxon>Bacteria</taxon>
        <taxon>Bacillati</taxon>
        <taxon>Bacillota</taxon>
        <taxon>Clostridia</taxon>
        <taxon>Eubacteriales</taxon>
        <taxon>Eubacteriaceae</taxon>
        <taxon>Eubacteriaceae incertae sedis</taxon>
        <taxon>Candidatus Allocopromorpha</taxon>
    </lineage>
</organism>
<feature type="binding site" evidence="3">
    <location>
        <position position="127"/>
    </location>
    <ligand>
        <name>Zn(2+)</name>
        <dbReference type="ChEBI" id="CHEBI:29105"/>
        <label>2</label>
    </ligand>
</feature>
<evidence type="ECO:0000259" key="4">
    <source>
        <dbReference type="Pfam" id="PF07687"/>
    </source>
</evidence>
<reference evidence="5" key="2">
    <citation type="journal article" date="2021" name="PeerJ">
        <title>Extensive microbial diversity within the chicken gut microbiome revealed by metagenomics and culture.</title>
        <authorList>
            <person name="Gilroy R."/>
            <person name="Ravi A."/>
            <person name="Getino M."/>
            <person name="Pursley I."/>
            <person name="Horton D.L."/>
            <person name="Alikhan N.F."/>
            <person name="Baker D."/>
            <person name="Gharbi K."/>
            <person name="Hall N."/>
            <person name="Watson M."/>
            <person name="Adriaenssens E.M."/>
            <person name="Foster-Nyarko E."/>
            <person name="Jarju S."/>
            <person name="Secka A."/>
            <person name="Antonio M."/>
            <person name="Oren A."/>
            <person name="Chaudhuri R.R."/>
            <person name="La Ragione R."/>
            <person name="Hildebrand F."/>
            <person name="Pallen M.J."/>
        </authorList>
    </citation>
    <scope>NUCLEOTIDE SEQUENCE</scope>
    <source>
        <strain evidence="5">CHK176-22527</strain>
    </source>
</reference>
<name>A0A9D1HE80_9FIRM</name>
<dbReference type="GO" id="GO:0016813">
    <property type="term" value="F:hydrolase activity, acting on carbon-nitrogen (but not peptide) bonds, in linear amidines"/>
    <property type="evidence" value="ECO:0007669"/>
    <property type="project" value="InterPro"/>
</dbReference>
<gene>
    <name evidence="5" type="ORF">IAD12_08620</name>
</gene>
<dbReference type="InterPro" id="IPR011650">
    <property type="entry name" value="Peptidase_M20_dimer"/>
</dbReference>
<feature type="binding site" evidence="3">
    <location>
        <position position="403"/>
    </location>
    <ligand>
        <name>Zn(2+)</name>
        <dbReference type="ChEBI" id="CHEBI:29105"/>
        <label>2</label>
    </ligand>
</feature>
<keyword evidence="3" id="KW-0862">Zinc</keyword>
<dbReference type="PANTHER" id="PTHR32494:SF5">
    <property type="entry name" value="ALLANTOATE AMIDOHYDROLASE"/>
    <property type="match status" value="1"/>
</dbReference>
<feature type="binding site" evidence="3">
    <location>
        <position position="210"/>
    </location>
    <ligand>
        <name>Zn(2+)</name>
        <dbReference type="ChEBI" id="CHEBI:29105"/>
        <label>1</label>
    </ligand>
</feature>
<evidence type="ECO:0000256" key="3">
    <source>
        <dbReference type="PIRSR" id="PIRSR001235-1"/>
    </source>
</evidence>
<dbReference type="Gene3D" id="3.40.630.10">
    <property type="entry name" value="Zn peptidases"/>
    <property type="match status" value="1"/>
</dbReference>
<comment type="cofactor">
    <cofactor evidence="3">
        <name>Zn(2+)</name>
        <dbReference type="ChEBI" id="CHEBI:29105"/>
    </cofactor>
    <text evidence="3">Binds 2 Zn(2+) ions per subunit.</text>
</comment>
<accession>A0A9D1HE80</accession>
<feature type="binding site" evidence="3">
    <location>
        <position position="80"/>
    </location>
    <ligand>
        <name>Zn(2+)</name>
        <dbReference type="ChEBI" id="CHEBI:29105"/>
        <label>1</label>
    </ligand>
</feature>
<reference evidence="5" key="1">
    <citation type="submission" date="2020-10" db="EMBL/GenBank/DDBJ databases">
        <authorList>
            <person name="Gilroy R."/>
        </authorList>
    </citation>
    <scope>NUCLEOTIDE SEQUENCE</scope>
    <source>
        <strain evidence="5">CHK176-22527</strain>
    </source>
</reference>
<dbReference type="Pfam" id="PF01546">
    <property type="entry name" value="Peptidase_M20"/>
    <property type="match status" value="1"/>
</dbReference>
<dbReference type="EMBL" id="DVLX01000101">
    <property type="protein sequence ID" value="HIU00284.1"/>
    <property type="molecule type" value="Genomic_DNA"/>
</dbReference>
<evidence type="ECO:0000313" key="6">
    <source>
        <dbReference type="Proteomes" id="UP000824159"/>
    </source>
</evidence>
<feature type="binding site" evidence="3">
    <location>
        <position position="91"/>
    </location>
    <ligand>
        <name>Zn(2+)</name>
        <dbReference type="ChEBI" id="CHEBI:29105"/>
        <label>1</label>
    </ligand>
</feature>
<comment type="caution">
    <text evidence="5">The sequence shown here is derived from an EMBL/GenBank/DDBJ whole genome shotgun (WGS) entry which is preliminary data.</text>
</comment>
<dbReference type="Pfam" id="PF07687">
    <property type="entry name" value="M20_dimer"/>
    <property type="match status" value="1"/>
</dbReference>
<dbReference type="InterPro" id="IPR002933">
    <property type="entry name" value="Peptidase_M20"/>
</dbReference>
<dbReference type="AlphaFoldDB" id="A0A9D1HE80"/>
<dbReference type="Gene3D" id="3.30.70.360">
    <property type="match status" value="1"/>
</dbReference>
<dbReference type="SUPFAM" id="SSF53187">
    <property type="entry name" value="Zn-dependent exopeptidases"/>
    <property type="match status" value="1"/>
</dbReference>
<keyword evidence="3" id="KW-0479">Metal-binding</keyword>
<keyword evidence="2" id="KW-0378">Hydrolase</keyword>
<evidence type="ECO:0000256" key="2">
    <source>
        <dbReference type="ARBA" id="ARBA00022801"/>
    </source>
</evidence>
<dbReference type="SUPFAM" id="SSF55031">
    <property type="entry name" value="Bacterial exopeptidase dimerisation domain"/>
    <property type="match status" value="1"/>
</dbReference>
<protein>
    <submittedName>
        <fullName evidence="5">M20 family metallo-hydrolase</fullName>
    </submittedName>
</protein>
<dbReference type="InterPro" id="IPR010158">
    <property type="entry name" value="Amidase_Cbmase"/>
</dbReference>
<sequence length="431" mass="47120">MKINDKRLMKNLHTLKTFTDTPDDGVTRFSYGKQDAKARTYILKRAEDAGCSVYIDPLQNIIIDLKTNTPGSPSVVCGSHIDTVKNGGWLDGIYGVCGALEVMETLAQSGVSGNGVNYRMVIFAEEEGSGFGSTMTGSKFISGIYKDENLDSLKRDDGKSLREILSGLSPHPSVCAEVAENAPAVYSDEKFSPEKTVWDFDKIKTMLELHIEQGPVLDREGLSLGIVDSIFGMRVIEVTLTGVGNHAGATPMTERYDAMCTAAECILSAEKTVKADADKRTVVTVGKLEVMPNCSNVIPETVKFSLEVRDKDEDKINKFTDQIIEDIKYIANKRNVSCLIKEHSKSSPLHLSDRLISSMTARAEDQNLSFKVMDSGAVHDACMIAYHADTGMIFVPSIDGRSHVPEEDTKESDLVAGAQFLLDTVLAELNI</sequence>